<evidence type="ECO:0000313" key="3">
    <source>
        <dbReference type="EMBL" id="SHM60710.1"/>
    </source>
</evidence>
<evidence type="ECO:0000313" key="4">
    <source>
        <dbReference type="Proteomes" id="UP000184394"/>
    </source>
</evidence>
<dbReference type="EMBL" id="FRCT01000007">
    <property type="protein sequence ID" value="SHM60710.1"/>
    <property type="molecule type" value="Genomic_DNA"/>
</dbReference>
<organism evidence="3 4">
    <name type="scientific">Ruminococcus flavefaciens</name>
    <dbReference type="NCBI Taxonomy" id="1265"/>
    <lineage>
        <taxon>Bacteria</taxon>
        <taxon>Bacillati</taxon>
        <taxon>Bacillota</taxon>
        <taxon>Clostridia</taxon>
        <taxon>Eubacteriales</taxon>
        <taxon>Oscillospiraceae</taxon>
        <taxon>Ruminococcus</taxon>
    </lineage>
</organism>
<accession>A0A1M7K600</accession>
<evidence type="ECO:0000256" key="1">
    <source>
        <dbReference type="SAM" id="MobiDB-lite"/>
    </source>
</evidence>
<gene>
    <name evidence="3" type="ORF">SAMN04487860_107134</name>
</gene>
<dbReference type="OrthoDB" id="1819452at2"/>
<proteinExistence type="predicted"/>
<sequence length="310" mass="34572">MNKLKFFKVIDLIDDDLIKEAEIKQKHMSSADSKNEKNITVSGVELYHESKWQKYALIAAVFLLVAGLGAGGALMFRNRPPMLDDPALPSDISETNETSPFEKKTDSESATETKKKETTTKESTNKDTAVTIAVNEENKSAVTTDSEPVNAETNMISQSNSKTVTTQADKGGVEEFVSRAQQFPVVTSPDGSQQPIATKPKDYTFTEPSEPVDVIIVTKPTEPVTSPAQPEKNISDEPITFYCYTCPEMFEIVRSLSYMPYTCDGLPDTSITDSDGTVYQLNFRERWVWRNGKEEAHMPDRLYQLFCGDC</sequence>
<feature type="transmembrane region" description="Helical" evidence="2">
    <location>
        <begin position="55"/>
        <end position="76"/>
    </location>
</feature>
<dbReference type="Proteomes" id="UP000184394">
    <property type="component" value="Unassembled WGS sequence"/>
</dbReference>
<keyword evidence="2" id="KW-0812">Transmembrane</keyword>
<name>A0A1M7K600_RUMFL</name>
<dbReference type="AlphaFoldDB" id="A0A1M7K600"/>
<keyword evidence="2" id="KW-1133">Transmembrane helix</keyword>
<reference evidence="3 4" key="1">
    <citation type="submission" date="2016-11" db="EMBL/GenBank/DDBJ databases">
        <authorList>
            <person name="Jaros S."/>
            <person name="Januszkiewicz K."/>
            <person name="Wedrychowicz H."/>
        </authorList>
    </citation>
    <scope>NUCLEOTIDE SEQUENCE [LARGE SCALE GENOMIC DNA]</scope>
    <source>
        <strain evidence="3 4">Y1</strain>
    </source>
</reference>
<keyword evidence="2" id="KW-0472">Membrane</keyword>
<dbReference type="RefSeq" id="WP_072950915.1">
    <property type="nucleotide sequence ID" value="NZ_FRCT01000007.1"/>
</dbReference>
<evidence type="ECO:0000256" key="2">
    <source>
        <dbReference type="SAM" id="Phobius"/>
    </source>
</evidence>
<feature type="compositionally biased region" description="Basic and acidic residues" evidence="1">
    <location>
        <begin position="100"/>
        <end position="124"/>
    </location>
</feature>
<protein>
    <submittedName>
        <fullName evidence="3">Uncharacterized protein</fullName>
    </submittedName>
</protein>
<feature type="region of interest" description="Disordered" evidence="1">
    <location>
        <begin position="85"/>
        <end position="124"/>
    </location>
</feature>